<dbReference type="Pfam" id="PF00046">
    <property type="entry name" value="Homeodomain"/>
    <property type="match status" value="1"/>
</dbReference>
<accession>W4JVE1</accession>
<dbReference type="GO" id="GO:0000981">
    <property type="term" value="F:DNA-binding transcription factor activity, RNA polymerase II-specific"/>
    <property type="evidence" value="ECO:0007669"/>
    <property type="project" value="TreeGrafter"/>
</dbReference>
<dbReference type="Proteomes" id="UP000030671">
    <property type="component" value="Unassembled WGS sequence"/>
</dbReference>
<dbReference type="AlphaFoldDB" id="W4JVE1"/>
<dbReference type="OrthoDB" id="6159439at2759"/>
<dbReference type="Gene3D" id="1.10.10.60">
    <property type="entry name" value="Homeodomain-like"/>
    <property type="match status" value="1"/>
</dbReference>
<dbReference type="InParanoid" id="W4JVE1"/>
<dbReference type="CDD" id="cd00086">
    <property type="entry name" value="homeodomain"/>
    <property type="match status" value="1"/>
</dbReference>
<dbReference type="eggNOG" id="KOG2251">
    <property type="taxonomic scope" value="Eukaryota"/>
</dbReference>
<gene>
    <name evidence="5" type="ORF">HETIRDRAFT_446593</name>
</gene>
<dbReference type="STRING" id="747525.W4JVE1"/>
<feature type="compositionally biased region" description="Polar residues" evidence="3">
    <location>
        <begin position="35"/>
        <end position="62"/>
    </location>
</feature>
<dbReference type="EMBL" id="KI925464">
    <property type="protein sequence ID" value="ETW76821.1"/>
    <property type="molecule type" value="Genomic_DNA"/>
</dbReference>
<feature type="compositionally biased region" description="Basic and acidic residues" evidence="3">
    <location>
        <begin position="184"/>
        <end position="195"/>
    </location>
</feature>
<dbReference type="PROSITE" id="PS50071">
    <property type="entry name" value="HOMEOBOX_2"/>
    <property type="match status" value="1"/>
</dbReference>
<feature type="region of interest" description="Disordered" evidence="3">
    <location>
        <begin position="1"/>
        <end position="480"/>
    </location>
</feature>
<keyword evidence="1 2" id="KW-0238">DNA-binding</keyword>
<name>W4JVE1_HETIT</name>
<proteinExistence type="predicted"/>
<feature type="compositionally biased region" description="Polar residues" evidence="3">
    <location>
        <begin position="319"/>
        <end position="333"/>
    </location>
</feature>
<evidence type="ECO:0000256" key="3">
    <source>
        <dbReference type="SAM" id="MobiDB-lite"/>
    </source>
</evidence>
<feature type="compositionally biased region" description="Pro residues" evidence="3">
    <location>
        <begin position="214"/>
        <end position="239"/>
    </location>
</feature>
<dbReference type="GO" id="GO:0005634">
    <property type="term" value="C:nucleus"/>
    <property type="evidence" value="ECO:0007669"/>
    <property type="project" value="UniProtKB-SubCell"/>
</dbReference>
<feature type="compositionally biased region" description="Polar residues" evidence="3">
    <location>
        <begin position="148"/>
        <end position="162"/>
    </location>
</feature>
<dbReference type="GO" id="GO:1990837">
    <property type="term" value="F:sequence-specific double-stranded DNA binding"/>
    <property type="evidence" value="ECO:0007669"/>
    <property type="project" value="TreeGrafter"/>
</dbReference>
<evidence type="ECO:0000259" key="4">
    <source>
        <dbReference type="PROSITE" id="PS50071"/>
    </source>
</evidence>
<dbReference type="HOGENOM" id="CLU_033345_0_0_1"/>
<dbReference type="KEGG" id="hir:HETIRDRAFT_446593"/>
<feature type="compositionally biased region" description="Low complexity" evidence="3">
    <location>
        <begin position="381"/>
        <end position="393"/>
    </location>
</feature>
<dbReference type="InterPro" id="IPR009057">
    <property type="entry name" value="Homeodomain-like_sf"/>
</dbReference>
<feature type="compositionally biased region" description="Polar residues" evidence="3">
    <location>
        <begin position="168"/>
        <end position="182"/>
    </location>
</feature>
<dbReference type="SUPFAM" id="SSF46689">
    <property type="entry name" value="Homeodomain-like"/>
    <property type="match status" value="1"/>
</dbReference>
<dbReference type="PANTHER" id="PTHR46255">
    <property type="entry name" value="SHORT STATURE HOMEOBOX"/>
    <property type="match status" value="1"/>
</dbReference>
<keyword evidence="1 2" id="KW-0539">Nucleus</keyword>
<evidence type="ECO:0000313" key="6">
    <source>
        <dbReference type="Proteomes" id="UP000030671"/>
    </source>
</evidence>
<feature type="compositionally biased region" description="Pro residues" evidence="3">
    <location>
        <begin position="302"/>
        <end position="312"/>
    </location>
</feature>
<evidence type="ECO:0000256" key="2">
    <source>
        <dbReference type="RuleBase" id="RU000682"/>
    </source>
</evidence>
<feature type="compositionally biased region" description="Polar residues" evidence="3">
    <location>
        <begin position="200"/>
        <end position="209"/>
    </location>
</feature>
<feature type="compositionally biased region" description="Basic and acidic residues" evidence="3">
    <location>
        <begin position="1"/>
        <end position="15"/>
    </location>
</feature>
<dbReference type="GeneID" id="20675696"/>
<protein>
    <recommendedName>
        <fullName evidence="4">Homeobox domain-containing protein</fullName>
    </recommendedName>
</protein>
<dbReference type="InterPro" id="IPR052631">
    <property type="entry name" value="Paired_homeobox_Bicoid"/>
</dbReference>
<keyword evidence="1 2" id="KW-0371">Homeobox</keyword>
<sequence length="480" mass="51064">MKRRFSEEKYEHESRSSPSVSSSHGEGGLADTETDANPSHSDAGPSQLSGIPSRSQLQETGIQAQQAAPPPQKKKRTRTLTTPHQSAVLHALLAQSRFPTTAMREEVGRSIGLSARKVQNQRQKARRPRSQSAVPPLTRPPQYGPFANSPSSAPAMTQTPYTSAPLGSASSYSTFSGHSGQHSAGHDHYHPEGYTHHRTGASSSPTTRLSGPGVPGPSTPFAPRLHPAPQPLGPPPPGYIPSSGYAEHWSPHEPPFGHAHGASLSVDPRQTPPVQREYAIQLPPLVLDERQHTGTSRSSFPPLAPPPFPSAPPHLDAFQPSSLRSPFNATPNSPFSPYPPRGLSHEPGSSSRILPRLHIPTPYAQSSPRRNPTSLSPYALAGPSASSSTSGGAFIRNTMTSIGRPEPPTLSLAPVAPSWRISSPRPPSPSPRLSSSRTATPPPRPARFDPVRAAQNENNGGGFQNTGPPARRTPPDHTAP</sequence>
<dbReference type="RefSeq" id="XP_009551690.1">
    <property type="nucleotide sequence ID" value="XM_009553395.1"/>
</dbReference>
<reference evidence="5 6" key="1">
    <citation type="journal article" date="2012" name="New Phytol.">
        <title>Insight into trade-off between wood decay and parasitism from the genome of a fungal forest pathogen.</title>
        <authorList>
            <person name="Olson A."/>
            <person name="Aerts A."/>
            <person name="Asiegbu F."/>
            <person name="Belbahri L."/>
            <person name="Bouzid O."/>
            <person name="Broberg A."/>
            <person name="Canback B."/>
            <person name="Coutinho P.M."/>
            <person name="Cullen D."/>
            <person name="Dalman K."/>
            <person name="Deflorio G."/>
            <person name="van Diepen L.T."/>
            <person name="Dunand C."/>
            <person name="Duplessis S."/>
            <person name="Durling M."/>
            <person name="Gonthier P."/>
            <person name="Grimwood J."/>
            <person name="Fossdal C.G."/>
            <person name="Hansson D."/>
            <person name="Henrissat B."/>
            <person name="Hietala A."/>
            <person name="Himmelstrand K."/>
            <person name="Hoffmeister D."/>
            <person name="Hogberg N."/>
            <person name="James T.Y."/>
            <person name="Karlsson M."/>
            <person name="Kohler A."/>
            <person name="Kues U."/>
            <person name="Lee Y.H."/>
            <person name="Lin Y.C."/>
            <person name="Lind M."/>
            <person name="Lindquist E."/>
            <person name="Lombard V."/>
            <person name="Lucas S."/>
            <person name="Lunden K."/>
            <person name="Morin E."/>
            <person name="Murat C."/>
            <person name="Park J."/>
            <person name="Raffaello T."/>
            <person name="Rouze P."/>
            <person name="Salamov A."/>
            <person name="Schmutz J."/>
            <person name="Solheim H."/>
            <person name="Stahlberg J."/>
            <person name="Velez H."/>
            <person name="de Vries R.P."/>
            <person name="Wiebenga A."/>
            <person name="Woodward S."/>
            <person name="Yakovlev I."/>
            <person name="Garbelotto M."/>
            <person name="Martin F."/>
            <person name="Grigoriev I.V."/>
            <person name="Stenlid J."/>
        </authorList>
    </citation>
    <scope>NUCLEOTIDE SEQUENCE [LARGE SCALE GENOMIC DNA]</scope>
    <source>
        <strain evidence="5 6">TC 32-1</strain>
    </source>
</reference>
<evidence type="ECO:0000256" key="1">
    <source>
        <dbReference type="PROSITE-ProRule" id="PRU00108"/>
    </source>
</evidence>
<feature type="domain" description="Homeobox" evidence="4">
    <location>
        <begin position="72"/>
        <end position="132"/>
    </location>
</feature>
<evidence type="ECO:0000313" key="5">
    <source>
        <dbReference type="EMBL" id="ETW76821.1"/>
    </source>
</evidence>
<dbReference type="SMART" id="SM00389">
    <property type="entry name" value="HOX"/>
    <property type="match status" value="1"/>
</dbReference>
<organism evidence="5 6">
    <name type="scientific">Heterobasidion irregulare (strain TC 32-1)</name>
    <dbReference type="NCBI Taxonomy" id="747525"/>
    <lineage>
        <taxon>Eukaryota</taxon>
        <taxon>Fungi</taxon>
        <taxon>Dikarya</taxon>
        <taxon>Basidiomycota</taxon>
        <taxon>Agaricomycotina</taxon>
        <taxon>Agaricomycetes</taxon>
        <taxon>Russulales</taxon>
        <taxon>Bondarzewiaceae</taxon>
        <taxon>Heterobasidion</taxon>
        <taxon>Heterobasidion annosum species complex</taxon>
    </lineage>
</organism>
<feature type="compositionally biased region" description="Polar residues" evidence="3">
    <location>
        <begin position="363"/>
        <end position="376"/>
    </location>
</feature>
<dbReference type="PANTHER" id="PTHR46255:SF3">
    <property type="entry name" value="HOMEOBOX DOMAIN-CONTAINING PROTEIN"/>
    <property type="match status" value="1"/>
</dbReference>
<keyword evidence="6" id="KW-1185">Reference proteome</keyword>
<feature type="DNA-binding region" description="Homeobox" evidence="1">
    <location>
        <begin position="74"/>
        <end position="133"/>
    </location>
</feature>
<dbReference type="InterPro" id="IPR001356">
    <property type="entry name" value="HD"/>
</dbReference>
<comment type="subcellular location">
    <subcellularLocation>
        <location evidence="1 2">Nucleus</location>
    </subcellularLocation>
</comment>